<dbReference type="InterPro" id="IPR012337">
    <property type="entry name" value="RNaseH-like_sf"/>
</dbReference>
<proteinExistence type="predicted"/>
<dbReference type="InterPro" id="IPR036397">
    <property type="entry name" value="RNaseH_sf"/>
</dbReference>
<dbReference type="InterPro" id="IPR001584">
    <property type="entry name" value="Integrase_cat-core"/>
</dbReference>
<dbReference type="Gene3D" id="3.30.420.10">
    <property type="entry name" value="Ribonuclease H-like superfamily/Ribonuclease H"/>
    <property type="match status" value="1"/>
</dbReference>
<evidence type="ECO:0000313" key="2">
    <source>
        <dbReference type="EMBL" id="MBI8999968.1"/>
    </source>
</evidence>
<gene>
    <name evidence="2" type="ORF">JDV76_03135</name>
</gene>
<feature type="domain" description="Integrase catalytic" evidence="1">
    <location>
        <begin position="1"/>
        <end position="77"/>
    </location>
</feature>
<accession>A0ABS0VT65</accession>
<reference evidence="2 3" key="1">
    <citation type="submission" date="2020-12" db="EMBL/GenBank/DDBJ databases">
        <title>Genome public.</title>
        <authorList>
            <person name="Sun Q."/>
        </authorList>
    </citation>
    <scope>NUCLEOTIDE SEQUENCE [LARGE SCALE GENOMIC DNA]</scope>
    <source>
        <strain evidence="2 3">CCM 8864</strain>
    </source>
</reference>
<sequence>MDRFAARGVTIERVLSDNGSAYASRLWSTVCDQLAITMKKARPYRPQTNGRIECFHRTMVDGWVYAHCSTSELVARI</sequence>
<evidence type="ECO:0000259" key="1">
    <source>
        <dbReference type="PROSITE" id="PS50994"/>
    </source>
</evidence>
<evidence type="ECO:0000313" key="3">
    <source>
        <dbReference type="Proteomes" id="UP000625574"/>
    </source>
</evidence>
<protein>
    <submittedName>
        <fullName evidence="2">Transposase family protein</fullName>
    </submittedName>
</protein>
<dbReference type="EMBL" id="JAEIOT010000005">
    <property type="protein sequence ID" value="MBI8999968.1"/>
    <property type="molecule type" value="Genomic_DNA"/>
</dbReference>
<organism evidence="2 3">
    <name type="scientific">Corynebacterium marambiense</name>
    <dbReference type="NCBI Taxonomy" id="2765364"/>
    <lineage>
        <taxon>Bacteria</taxon>
        <taxon>Bacillati</taxon>
        <taxon>Actinomycetota</taxon>
        <taxon>Actinomycetes</taxon>
        <taxon>Mycobacteriales</taxon>
        <taxon>Corynebacteriaceae</taxon>
        <taxon>Corynebacterium</taxon>
    </lineage>
</organism>
<keyword evidence="3" id="KW-1185">Reference proteome</keyword>
<dbReference type="PROSITE" id="PS50994">
    <property type="entry name" value="INTEGRASE"/>
    <property type="match status" value="1"/>
</dbReference>
<comment type="caution">
    <text evidence="2">The sequence shown here is derived from an EMBL/GenBank/DDBJ whole genome shotgun (WGS) entry which is preliminary data.</text>
</comment>
<dbReference type="Proteomes" id="UP000625574">
    <property type="component" value="Unassembled WGS sequence"/>
</dbReference>
<name>A0ABS0VT65_9CORY</name>
<dbReference type="SUPFAM" id="SSF53098">
    <property type="entry name" value="Ribonuclease H-like"/>
    <property type="match status" value="1"/>
</dbReference>